<accession>A0A919GD17</accession>
<evidence type="ECO:0000313" key="3">
    <source>
        <dbReference type="Proteomes" id="UP000603708"/>
    </source>
</evidence>
<evidence type="ECO:0000313" key="2">
    <source>
        <dbReference type="EMBL" id="GHH82343.1"/>
    </source>
</evidence>
<dbReference type="EMBL" id="BNCD01000012">
    <property type="protein sequence ID" value="GHH82343.1"/>
    <property type="molecule type" value="Genomic_DNA"/>
</dbReference>
<dbReference type="InterPro" id="IPR007361">
    <property type="entry name" value="DUF427"/>
</dbReference>
<dbReference type="InterPro" id="IPR038694">
    <property type="entry name" value="DUF427_sf"/>
</dbReference>
<organism evidence="2 3">
    <name type="scientific">Streptomyces sulfonofaciens</name>
    <dbReference type="NCBI Taxonomy" id="68272"/>
    <lineage>
        <taxon>Bacteria</taxon>
        <taxon>Bacillati</taxon>
        <taxon>Actinomycetota</taxon>
        <taxon>Actinomycetes</taxon>
        <taxon>Kitasatosporales</taxon>
        <taxon>Streptomycetaceae</taxon>
        <taxon>Streptomyces</taxon>
    </lineage>
</organism>
<feature type="domain" description="DUF427" evidence="1">
    <location>
        <begin position="28"/>
        <end position="104"/>
    </location>
</feature>
<reference evidence="2" key="1">
    <citation type="journal article" date="2014" name="Int. J. Syst. Evol. Microbiol.">
        <title>Complete genome sequence of Corynebacterium casei LMG S-19264T (=DSM 44701T), isolated from a smear-ripened cheese.</title>
        <authorList>
            <consortium name="US DOE Joint Genome Institute (JGI-PGF)"/>
            <person name="Walter F."/>
            <person name="Albersmeier A."/>
            <person name="Kalinowski J."/>
            <person name="Ruckert C."/>
        </authorList>
    </citation>
    <scope>NUCLEOTIDE SEQUENCE</scope>
    <source>
        <strain evidence="2">JCM 5069</strain>
    </source>
</reference>
<dbReference type="AlphaFoldDB" id="A0A919GD17"/>
<dbReference type="Pfam" id="PF04248">
    <property type="entry name" value="NTP_transf_9"/>
    <property type="match status" value="2"/>
</dbReference>
<dbReference type="Gene3D" id="2.170.150.40">
    <property type="entry name" value="Domain of unknown function (DUF427)"/>
    <property type="match status" value="2"/>
</dbReference>
<proteinExistence type="predicted"/>
<sequence length="267" mass="30229">MPEYVPDYPQMIVPIGHVEPVPRRVRGFLAGQPVFDTRRAWYVWLWPGYPQYAVPPEDIAEGALADEGQTLSLAAGPARRHTLMFGEETRHGAAWVWEQGAPEAVVGHTGFRWDALDAWFEEDERIFVHPRNPYTRVDALHSSTTVRVELDGAVLADAPYTVMVFETGLPTRYYLPRVHVDWTRLAPSDTVTSCPYKGTTSGYWSVTTDRARYTDLAWVYDFPTRQLAPIATMVAFFNEHVDLYVDDKLQPRPVPIGKPAGKERPAT</sequence>
<evidence type="ECO:0000259" key="1">
    <source>
        <dbReference type="Pfam" id="PF04248"/>
    </source>
</evidence>
<feature type="domain" description="DUF427" evidence="1">
    <location>
        <begin position="146"/>
        <end position="239"/>
    </location>
</feature>
<keyword evidence="3" id="KW-1185">Reference proteome</keyword>
<dbReference type="Proteomes" id="UP000603708">
    <property type="component" value="Unassembled WGS sequence"/>
</dbReference>
<name>A0A919GD17_9ACTN</name>
<dbReference type="PANTHER" id="PTHR34310:SF9">
    <property type="entry name" value="BLR5716 PROTEIN"/>
    <property type="match status" value="1"/>
</dbReference>
<protein>
    <recommendedName>
        <fullName evidence="1">DUF427 domain-containing protein</fullName>
    </recommendedName>
</protein>
<comment type="caution">
    <text evidence="2">The sequence shown here is derived from an EMBL/GenBank/DDBJ whole genome shotgun (WGS) entry which is preliminary data.</text>
</comment>
<dbReference type="PANTHER" id="PTHR34310">
    <property type="entry name" value="DUF427 DOMAIN PROTEIN (AFU_ORTHOLOGUE AFUA_3G02220)"/>
    <property type="match status" value="1"/>
</dbReference>
<dbReference type="RefSeq" id="WP_189934286.1">
    <property type="nucleotide sequence ID" value="NZ_BNCD01000012.1"/>
</dbReference>
<reference evidence="2" key="2">
    <citation type="submission" date="2020-09" db="EMBL/GenBank/DDBJ databases">
        <authorList>
            <person name="Sun Q."/>
            <person name="Ohkuma M."/>
        </authorList>
    </citation>
    <scope>NUCLEOTIDE SEQUENCE</scope>
    <source>
        <strain evidence="2">JCM 5069</strain>
    </source>
</reference>
<gene>
    <name evidence="2" type="ORF">GCM10018793_41940</name>
</gene>